<keyword evidence="1" id="KW-1133">Transmembrane helix</keyword>
<keyword evidence="1" id="KW-0472">Membrane</keyword>
<feature type="transmembrane region" description="Helical" evidence="1">
    <location>
        <begin position="20"/>
        <end position="43"/>
    </location>
</feature>
<evidence type="ECO:0000313" key="2">
    <source>
        <dbReference type="EMBL" id="MBU9714005.1"/>
    </source>
</evidence>
<protein>
    <submittedName>
        <fullName evidence="2">Flp family type IVb pilin</fullName>
    </submittedName>
</protein>
<gene>
    <name evidence="2" type="ORF">KS419_19920</name>
</gene>
<organism evidence="2 3">
    <name type="scientific">Evansella tamaricis</name>
    <dbReference type="NCBI Taxonomy" id="2069301"/>
    <lineage>
        <taxon>Bacteria</taxon>
        <taxon>Bacillati</taxon>
        <taxon>Bacillota</taxon>
        <taxon>Bacilli</taxon>
        <taxon>Bacillales</taxon>
        <taxon>Bacillaceae</taxon>
        <taxon>Evansella</taxon>
    </lineage>
</organism>
<keyword evidence="1" id="KW-0812">Transmembrane</keyword>
<evidence type="ECO:0000256" key="1">
    <source>
        <dbReference type="SAM" id="Phobius"/>
    </source>
</evidence>
<reference evidence="2 3" key="1">
    <citation type="submission" date="2021-06" db="EMBL/GenBank/DDBJ databases">
        <title>Bacillus sp. RD4P76, an endophyte from a halophyte.</title>
        <authorList>
            <person name="Sun J.-Q."/>
        </authorList>
    </citation>
    <scope>NUCLEOTIDE SEQUENCE [LARGE SCALE GENOMIC DNA]</scope>
    <source>
        <strain evidence="2 3">CGMCC 1.15917</strain>
    </source>
</reference>
<dbReference type="Proteomes" id="UP000784880">
    <property type="component" value="Unassembled WGS sequence"/>
</dbReference>
<dbReference type="RefSeq" id="WP_217068283.1">
    <property type="nucleotide sequence ID" value="NZ_JAHQCS010000161.1"/>
</dbReference>
<evidence type="ECO:0000313" key="3">
    <source>
        <dbReference type="Proteomes" id="UP000784880"/>
    </source>
</evidence>
<accession>A0ABS6JNM4</accession>
<keyword evidence="3" id="KW-1185">Reference proteome</keyword>
<dbReference type="EMBL" id="JAHQCS010000161">
    <property type="protein sequence ID" value="MBU9714005.1"/>
    <property type="molecule type" value="Genomic_DNA"/>
</dbReference>
<comment type="caution">
    <text evidence="2">The sequence shown here is derived from an EMBL/GenBank/DDBJ whole genome shotgun (WGS) entry which is preliminary data.</text>
</comment>
<proteinExistence type="predicted"/>
<name>A0ABS6JNM4_9BACI</name>
<sequence length="59" mass="6364">MLEKFKGLLTEEEGQGMAEYALVLGVIAIAVVAILVTFGEAIVDQFQEVIDNFTSSEEG</sequence>